<gene>
    <name evidence="2" type="ORF">KLDO_g4623</name>
</gene>
<dbReference type="PANTHER" id="PTHR12658">
    <property type="entry name" value="BETA-TUBULIN COFACTOR D"/>
    <property type="match status" value="1"/>
</dbReference>
<dbReference type="OrthoDB" id="10253476at2759"/>
<dbReference type="GO" id="GO:0005096">
    <property type="term" value="F:GTPase activator activity"/>
    <property type="evidence" value="ECO:0007669"/>
    <property type="project" value="InterPro"/>
</dbReference>
<dbReference type="Pfam" id="PF25767">
    <property type="entry name" value="ARM_TBCD_2nd"/>
    <property type="match status" value="1"/>
</dbReference>
<comment type="caution">
    <text evidence="2">The sequence shown here is derived from an EMBL/GenBank/DDBJ whole genome shotgun (WGS) entry which is preliminary data.</text>
</comment>
<dbReference type="Proteomes" id="UP000031516">
    <property type="component" value="Unassembled WGS sequence"/>
</dbReference>
<dbReference type="GO" id="GO:0048487">
    <property type="term" value="F:beta-tubulin binding"/>
    <property type="evidence" value="ECO:0007669"/>
    <property type="project" value="InterPro"/>
</dbReference>
<dbReference type="GO" id="GO:0007023">
    <property type="term" value="P:post-chaperonin tubulin folding pathway"/>
    <property type="evidence" value="ECO:0007669"/>
    <property type="project" value="InterPro"/>
</dbReference>
<feature type="domain" description="Tubulin-folding cofactor D ARM repeats" evidence="1">
    <location>
        <begin position="247"/>
        <end position="420"/>
    </location>
</feature>
<accession>A0A0A8LBG3</accession>
<dbReference type="SUPFAM" id="SSF48371">
    <property type="entry name" value="ARM repeat"/>
    <property type="match status" value="1"/>
</dbReference>
<dbReference type="InterPro" id="IPR016024">
    <property type="entry name" value="ARM-type_fold"/>
</dbReference>
<sequence length="1013" mass="116338">MSSSFRQSKDALIRKLRDGMSDLTTCEETIKIIQLFEIDPLMLTNSLPSLIENLIHPYFSTTADNQLAIAQIFYQFAKILRNSRVRVHIPIKIYDLPTVLSLLDSSKDWYSQYMLISWLLMLVISPFNLDSDTNILKILSKFDGMALVQPLISTIKAELWSKNYKLIQLPLEMSKINPMELNNMLKTLKHKSTYPFSEEQLVEYTKYISSLNSFEEETYGLYTLKLLPHLVILLANSDETYSCIFDILFWMTSAINLNFTDLRFKLAESVSKITLFVSQTDPESGRMIVEDCVNDTENLLRNNTNDSMDTDRLHTFLLILAEFCRNGLLTSIQIQQFTSNILPVVSKFQQKRMMSTLGHQIRDAANFFCWSVSRTYTNIEVQPLNDIFLNLLFTANFDHSPLIRKSAMAALQECLGRQGNAILDNVTVIRLVEIHLGQLSNAVILLDLFKEDYPEYSEEMIKWLVIYTVGADYDYLIVKKAAILVSDIASKSNGQQSTDWVMKYTRALRTRGVHDQDVNICSRAVYLYCKIDNKLLPKYPELLPVLHQQNIPKVWSDEISFQALSELNGIRSLISNGSPISKMMADRIFLIIRYTQTNDANYEEISAIINWLTAFISNNDKVFDDLSIEHSFWSTFEQLFRFEQPVVCKAAPFLSQNRFISLFYDTVSKISCEYKAKLIQSLSQAISDYVVDERVIGFLGDVLEFLEDYTTTSKGDVGRLTRLATVCMISQHITLFKDLNRTEFIENSLLRLVGEPAIELRQRSFDLLCAFKSVSLEKIPFGLNAIKFYDLHYRGNRSFWVGYFLSAGAIHSTDKLISTAVDDLLFYYRRSEPHRQFNLLNEFARIVPSSKEFSEMKATRVQIGKLGTIPADITKRTIIFLNFWCRILESDIPMSDTFNYGGFFARVYNLQLAAKSMSITTYSFKLLTFLVGNQILNKRGNYGQFANKFISILLKQLEKAQSKNEFSTVQKLAVESLTQIYMCADNAKNIELLQKIAISPKHISALENAQLFI</sequence>
<dbReference type="InterPro" id="IPR058033">
    <property type="entry name" value="ARM_TBCD_2nd"/>
</dbReference>
<protein>
    <submittedName>
        <fullName evidence="2">WGS project CCBQ000000000 data, contig 00058</fullName>
    </submittedName>
</protein>
<dbReference type="GO" id="GO:0007021">
    <property type="term" value="P:tubulin complex assembly"/>
    <property type="evidence" value="ECO:0007669"/>
    <property type="project" value="InterPro"/>
</dbReference>
<keyword evidence="3" id="KW-1185">Reference proteome</keyword>
<dbReference type="InterPro" id="IPR033162">
    <property type="entry name" value="TBCD"/>
</dbReference>
<organism evidence="2 3">
    <name type="scientific">Kluyveromyces dobzhanskii CBS 2104</name>
    <dbReference type="NCBI Taxonomy" id="1427455"/>
    <lineage>
        <taxon>Eukaryota</taxon>
        <taxon>Fungi</taxon>
        <taxon>Dikarya</taxon>
        <taxon>Ascomycota</taxon>
        <taxon>Saccharomycotina</taxon>
        <taxon>Saccharomycetes</taxon>
        <taxon>Saccharomycetales</taxon>
        <taxon>Saccharomycetaceae</taxon>
        <taxon>Kluyveromyces</taxon>
    </lineage>
</organism>
<evidence type="ECO:0000313" key="3">
    <source>
        <dbReference type="Proteomes" id="UP000031516"/>
    </source>
</evidence>
<dbReference type="Pfam" id="PF23579">
    <property type="entry name" value="ARM_TBCD"/>
    <property type="match status" value="1"/>
</dbReference>
<name>A0A0A8LBG3_9SACH</name>
<proteinExistence type="predicted"/>
<dbReference type="GO" id="GO:0000226">
    <property type="term" value="P:microtubule cytoskeleton organization"/>
    <property type="evidence" value="ECO:0007669"/>
    <property type="project" value="TreeGrafter"/>
</dbReference>
<dbReference type="PANTHER" id="PTHR12658:SF0">
    <property type="entry name" value="TUBULIN-SPECIFIC CHAPERONE D"/>
    <property type="match status" value="1"/>
</dbReference>
<dbReference type="EMBL" id="CCBQ010000047">
    <property type="protein sequence ID" value="CDO96418.1"/>
    <property type="molecule type" value="Genomic_DNA"/>
</dbReference>
<evidence type="ECO:0000313" key="2">
    <source>
        <dbReference type="EMBL" id="CDO96418.1"/>
    </source>
</evidence>
<reference evidence="2 3" key="1">
    <citation type="submission" date="2014-03" db="EMBL/GenBank/DDBJ databases">
        <title>The genome of Kluyveromyces dobzhanskii.</title>
        <authorList>
            <person name="Nystedt B."/>
            <person name="Astrom S."/>
        </authorList>
    </citation>
    <scope>NUCLEOTIDE SEQUENCE [LARGE SCALE GENOMIC DNA]</scope>
    <source>
        <strain evidence="2 3">CBS 2104</strain>
    </source>
</reference>
<evidence type="ECO:0000259" key="1">
    <source>
        <dbReference type="Pfam" id="PF25767"/>
    </source>
</evidence>
<dbReference type="AlphaFoldDB" id="A0A0A8LBG3"/>